<dbReference type="CDD" id="cd10518">
    <property type="entry name" value="SET_SETD1-like"/>
    <property type="match status" value="1"/>
</dbReference>
<evidence type="ECO:0000256" key="10">
    <source>
        <dbReference type="ARBA" id="ARBA00023015"/>
    </source>
</evidence>
<dbReference type="OMA" id="VHFHPWC"/>
<dbReference type="PROSITE" id="PS01359">
    <property type="entry name" value="ZF_PHD_1"/>
    <property type="match status" value="1"/>
</dbReference>
<dbReference type="PROSITE" id="PS50016">
    <property type="entry name" value="ZF_PHD_2"/>
    <property type="match status" value="1"/>
</dbReference>
<dbReference type="SMART" id="SM00249">
    <property type="entry name" value="PHD"/>
    <property type="match status" value="2"/>
</dbReference>
<dbReference type="PROSITE" id="PS50280">
    <property type="entry name" value="SET"/>
    <property type="match status" value="1"/>
</dbReference>
<feature type="region of interest" description="Disordered" evidence="14">
    <location>
        <begin position="125"/>
        <end position="152"/>
    </location>
</feature>
<dbReference type="GO" id="GO:0045893">
    <property type="term" value="P:positive regulation of DNA-templated transcription"/>
    <property type="evidence" value="ECO:0007669"/>
    <property type="project" value="TreeGrafter"/>
</dbReference>
<dbReference type="InterPro" id="IPR001214">
    <property type="entry name" value="SET_dom"/>
</dbReference>
<sequence length="2172" mass="239919">MEDAWRSKCSSTWTPPPSDPPPPSSTPPPPAPQQFTASISANQVPSTISSKVNKNPHQNFHPFVVQGTNLRPAVQQSLVSHTLDLDFAKSGKTELGNSFLALLSSNPHHLPSEFSQLPKLRAHSGGVMVSSSSPGAQITSIPSPAHVSTSGGPWTSKAPLFVDARPSLMPNCTRNPALNSSSQVGARPFLMPNCSRTPLSNSNQVETSHDYAFPSSKPVQVQAFAEKPSASGNWPSNTRPKITGQHHPLNAHTNQTSCRMPIEVGSSVPNHDSARFRGRPRVICVNTVGELFLSELGLLGVICFCHNLRMSVAKFCEHAGSLANPGEAVRLENGMTVSQWRKLCFGNNAPDDCQGWEWTDGPSTTYGFIGSRGSTMPMPQNPGKIDSFQTFVGLGQSGGPWNVYSKRSHTGVQQDAIKQPENKVPNSMYQWNRSEGEGFPCTSESRLSVLAKDQTVHAIEQGPDCLNPKASPATLNKVEKNVWSHLITNSDKCKGKLETASPFYPCSDAKSLSSELNRSRNNFENETLVVARDGNPSNIDLRLGQPSQVHTSLSYLSAAANPLQYGTMYNPQKSQVILPLAEKANLLKEQPRIGLWCTSYETSISNIVQSQHAVKSSSYSEPKELLENAAKNSLISFLSHLNTEGTSKPQVPTIVNDNKYSMFGSASAKCNLREHINNVNDGKQRNENSDGSNFYNNIGKPQPRLSENGSCDTEKVNHMVNNKQAADARVLMPATFGQLLNGGSSVDSRKFFLHFNQQSSTLQTGPDSMNFNYGKSSFGMNGDCCSHTANNYVNPVSYVAARSGLLNSGTALNVTSANSLYISEKNSSQMHAKVIDHSQHMTDDSMKYLALRRMVDLSKEKQSTATIGVNTRNRRFCCHSDTELQKKLCKGDSAAVDVPRPSTHHEVQMNRNDSIIRSLRSCPTCFSGNASEMLATKTDTRGGNEYCKCTTLAQRIPHCSKEQDITTCHVCWADEHPCLRFGRISTYGSGSAKQIVDQNEQSTSFYGNCCCSVLPKNLTGCCCTRYFSSSDSKKQDACGKDVIKHITQACDEIHRSPDMKTIDLCECTKNHFVMRNDCQTGLWRDVPTKKIGHSDATSVDKPTQEPKASGRTRDQLQEAASKGFEGTQQVESTSEQQMSNVCSGSSVPGVTEVSVEVNKVNYCLTNVEDNKTSYDFAADEGSGVEKCGSSDEALDVRDSGEDPALNGKVDQDKSRCSLPSQISGDLIEELRLESSSNKRKAKNQMHVQCIDQANIKKRKVKKAEKRKEQMHMNKLDMLVPNSDLHPINSEFSHCIGHTDLGISPYDKCKSPSQPETGMQKSSVKRKRSVLYLTESVCLKTKSQSHNLEFDKLHSVDDNQSLGTEAISSGMEELTVRRQKDSAKVEGIHLNSEKPPKYMSLSCFTQSEKHEKEFIDKKVRPVVNGKSGVITNGMSGQKRPPKFVSLRLILEKSKRCDVSEPEAKDEKSSASESRKLIHMTSKHCNELSRKLQCENEDSNRNDSEATTVHMFGTNKQCSSKSDDHRDNCSITENEIDTEDNREEEPVLHHCYKISQTRPKYREVRKCSLSKLLEKDKPASSKLPEKDKPASKFFFAQNPGVNWNSAANAPVQCKIFASTAMGDSAVDTSLGRTLNTEDHAGERSQIDTRSGKIQKHRPFVSSLDISCCVCGRSSKEEFNCLLECNRCLIRVHQACYGVSKVPKGHWFCRPCKYNSQNTVCVLCGYEGGAMTKAVKTQNIVKSLLKAWNFGTFVKSISSSETVKDESIQSSSVIEASKCKNSDSVTAARSTCSVVFPGSSVDTISQNLDGDRLPKRMQLHNSITAGILDPSVTQWVHMVCGLWTPGTRCPNVDTMSSFDVSGASAATKSTVCSICNRPGGCCIRCRVRKCTIYFHPWCAHQKGLLQSETEGDDNENLGFYGSCVSHAAQDGFPVDSHTMDAEVGPKKDWSCARAEGFRGQKSEESFKLYHRRPLNNDNGGCIVSQNQINAWLHINGQKSIIKPVVKPPSSDVEYDIRKEYFRYKQSKTWKHLVVYKSGIHALGLYTSQLIARGAMVVEYVGEIVGLRVADKREIEYQSGRKVQYKSACYFFRIDKEHIIDATRKGGIARFVNHSCQPNCVAKVISVRNEKKVVFFAMRDINPGEEITYDYHFNSEDEGQKIPCYCNSKNCRRYLN</sequence>
<dbReference type="Proteomes" id="UP000243459">
    <property type="component" value="Chromosome 5"/>
</dbReference>
<dbReference type="InterPro" id="IPR011011">
    <property type="entry name" value="Znf_FYVE_PHD"/>
</dbReference>
<keyword evidence="10" id="KW-0805">Transcription regulation</keyword>
<protein>
    <recommendedName>
        <fullName evidence="21">PHD-type domain-containing protein</fullName>
    </recommendedName>
</protein>
<evidence type="ECO:0000256" key="5">
    <source>
        <dbReference type="ARBA" id="ARBA00022723"/>
    </source>
</evidence>
<evidence type="ECO:0000259" key="15">
    <source>
        <dbReference type="PROSITE" id="PS50016"/>
    </source>
</evidence>
<evidence type="ECO:0000256" key="8">
    <source>
        <dbReference type="ARBA" id="ARBA00022833"/>
    </source>
</evidence>
<proteinExistence type="predicted"/>
<dbReference type="Pfam" id="PF13831">
    <property type="entry name" value="PHD_2"/>
    <property type="match status" value="1"/>
</dbReference>
<name>A0A5P1F1T3_ASPOF</name>
<keyword evidence="11" id="KW-0804">Transcription</keyword>
<dbReference type="InterPro" id="IPR001965">
    <property type="entry name" value="Znf_PHD"/>
</dbReference>
<dbReference type="EMBL" id="CM007385">
    <property type="protein sequence ID" value="ONK70390.1"/>
    <property type="molecule type" value="Genomic_DNA"/>
</dbReference>
<comment type="subcellular location">
    <subcellularLocation>
        <location evidence="1">Nucleus</location>
    </subcellularLocation>
</comment>
<dbReference type="PANTHER" id="PTHR45838">
    <property type="entry name" value="HISTONE-LYSINE-N-METHYLTRANSFERASE 2 KMT2 FAMILY MEMBER"/>
    <property type="match status" value="1"/>
</dbReference>
<dbReference type="SMART" id="SM00508">
    <property type="entry name" value="PostSET"/>
    <property type="match status" value="1"/>
</dbReference>
<feature type="compositionally biased region" description="Polar residues" evidence="14">
    <location>
        <begin position="1126"/>
        <end position="1147"/>
    </location>
</feature>
<accession>A0A5P1F1T3</accession>
<dbReference type="Gramene" id="ONK70390">
    <property type="protein sequence ID" value="ONK70390"/>
    <property type="gene ID" value="A4U43_C05F33220"/>
</dbReference>
<dbReference type="GO" id="GO:0032259">
    <property type="term" value="P:methylation"/>
    <property type="evidence" value="ECO:0007669"/>
    <property type="project" value="UniProtKB-KW"/>
</dbReference>
<feature type="domain" description="Post-SET" evidence="17">
    <location>
        <begin position="2156"/>
        <end position="2172"/>
    </location>
</feature>
<dbReference type="CDD" id="cd15571">
    <property type="entry name" value="ePHD"/>
    <property type="match status" value="1"/>
</dbReference>
<feature type="compositionally biased region" description="Pro residues" evidence="14">
    <location>
        <begin position="14"/>
        <end position="32"/>
    </location>
</feature>
<keyword evidence="12" id="KW-0539">Nucleus</keyword>
<keyword evidence="2" id="KW-0489">Methyltransferase</keyword>
<evidence type="ECO:0000256" key="2">
    <source>
        <dbReference type="ARBA" id="ARBA00022603"/>
    </source>
</evidence>
<keyword evidence="9" id="KW-0156">Chromatin regulator</keyword>
<dbReference type="InterPro" id="IPR019786">
    <property type="entry name" value="Zinc_finger_PHD-type_CS"/>
</dbReference>
<dbReference type="OrthoDB" id="308383at2759"/>
<dbReference type="Pfam" id="PF13832">
    <property type="entry name" value="zf-HC5HC2H_2"/>
    <property type="match status" value="1"/>
</dbReference>
<dbReference type="SUPFAM" id="SSF57903">
    <property type="entry name" value="FYVE/PHD zinc finger"/>
    <property type="match status" value="1"/>
</dbReference>
<dbReference type="InterPro" id="IPR003616">
    <property type="entry name" value="Post-SET_dom"/>
</dbReference>
<dbReference type="Pfam" id="PF16135">
    <property type="entry name" value="TDBD"/>
    <property type="match status" value="1"/>
</dbReference>
<organism evidence="19 20">
    <name type="scientific">Asparagus officinalis</name>
    <name type="common">Garden asparagus</name>
    <dbReference type="NCBI Taxonomy" id="4686"/>
    <lineage>
        <taxon>Eukaryota</taxon>
        <taxon>Viridiplantae</taxon>
        <taxon>Streptophyta</taxon>
        <taxon>Embryophyta</taxon>
        <taxon>Tracheophyta</taxon>
        <taxon>Spermatophyta</taxon>
        <taxon>Magnoliopsida</taxon>
        <taxon>Liliopsida</taxon>
        <taxon>Asparagales</taxon>
        <taxon>Asparagaceae</taxon>
        <taxon>Asparagoideae</taxon>
        <taxon>Asparagus</taxon>
    </lineage>
</organism>
<dbReference type="PROSITE" id="PS51805">
    <property type="entry name" value="EPHD"/>
    <property type="match status" value="1"/>
</dbReference>
<keyword evidence="5" id="KW-0479">Metal-binding</keyword>
<keyword evidence="6" id="KW-0677">Repeat</keyword>
<evidence type="ECO:0000313" key="20">
    <source>
        <dbReference type="Proteomes" id="UP000243459"/>
    </source>
</evidence>
<feature type="compositionally biased region" description="Polar residues" evidence="14">
    <location>
        <begin position="134"/>
        <end position="152"/>
    </location>
</feature>
<keyword evidence="20" id="KW-1185">Reference proteome</keyword>
<dbReference type="Gene3D" id="3.30.40.10">
    <property type="entry name" value="Zinc/RING finger domain, C3HC4 (zinc finger)"/>
    <property type="match status" value="2"/>
</dbReference>
<evidence type="ECO:0000256" key="13">
    <source>
        <dbReference type="PROSITE-ProRule" id="PRU00146"/>
    </source>
</evidence>
<feature type="region of interest" description="Disordered" evidence="14">
    <location>
        <begin position="1178"/>
        <end position="1214"/>
    </location>
</feature>
<dbReference type="InterPro" id="IPR034732">
    <property type="entry name" value="EPHD"/>
</dbReference>
<keyword evidence="4" id="KW-0949">S-adenosyl-L-methionine</keyword>
<evidence type="ECO:0000256" key="3">
    <source>
        <dbReference type="ARBA" id="ARBA00022679"/>
    </source>
</evidence>
<evidence type="ECO:0000259" key="18">
    <source>
        <dbReference type="PROSITE" id="PS51805"/>
    </source>
</evidence>
<dbReference type="FunFam" id="2.170.270.10:FF:000086">
    <property type="entry name" value="Histone-lysine N-methyltransferase"/>
    <property type="match status" value="1"/>
</dbReference>
<evidence type="ECO:0000313" key="19">
    <source>
        <dbReference type="EMBL" id="ONK70390.1"/>
    </source>
</evidence>
<dbReference type="PANTHER" id="PTHR45838:SF4">
    <property type="entry name" value="HISTONE-LYSINE N-METHYLTRANSFERASE TRITHORAX"/>
    <property type="match status" value="1"/>
</dbReference>
<evidence type="ECO:0000256" key="6">
    <source>
        <dbReference type="ARBA" id="ARBA00022737"/>
    </source>
</evidence>
<evidence type="ECO:0008006" key="21">
    <source>
        <dbReference type="Google" id="ProtNLM"/>
    </source>
</evidence>
<dbReference type="InterPro" id="IPR013083">
    <property type="entry name" value="Znf_RING/FYVE/PHD"/>
</dbReference>
<evidence type="ECO:0000256" key="1">
    <source>
        <dbReference type="ARBA" id="ARBA00004123"/>
    </source>
</evidence>
<keyword evidence="7 13" id="KW-0863">Zinc-finger</keyword>
<dbReference type="PROSITE" id="PS50868">
    <property type="entry name" value="POST_SET"/>
    <property type="match status" value="1"/>
</dbReference>
<feature type="domain" description="PHD-type" evidence="18">
    <location>
        <begin position="1810"/>
        <end position="1924"/>
    </location>
</feature>
<evidence type="ECO:0000259" key="16">
    <source>
        <dbReference type="PROSITE" id="PS50280"/>
    </source>
</evidence>
<dbReference type="SUPFAM" id="SSF82199">
    <property type="entry name" value="SET domain"/>
    <property type="match status" value="1"/>
</dbReference>
<evidence type="ECO:0000256" key="11">
    <source>
        <dbReference type="ARBA" id="ARBA00023163"/>
    </source>
</evidence>
<gene>
    <name evidence="19" type="ORF">A4U43_C05F33220</name>
</gene>
<dbReference type="GO" id="GO:0035097">
    <property type="term" value="C:histone methyltransferase complex"/>
    <property type="evidence" value="ECO:0007669"/>
    <property type="project" value="TreeGrafter"/>
</dbReference>
<dbReference type="SMART" id="SM00317">
    <property type="entry name" value="SET"/>
    <property type="match status" value="1"/>
</dbReference>
<feature type="domain" description="SET" evidence="16">
    <location>
        <begin position="2027"/>
        <end position="2148"/>
    </location>
</feature>
<dbReference type="GO" id="GO:0008270">
    <property type="term" value="F:zinc ion binding"/>
    <property type="evidence" value="ECO:0007669"/>
    <property type="project" value="UniProtKB-KW"/>
</dbReference>
<evidence type="ECO:0000256" key="9">
    <source>
        <dbReference type="ARBA" id="ARBA00022853"/>
    </source>
</evidence>
<evidence type="ECO:0000256" key="4">
    <source>
        <dbReference type="ARBA" id="ARBA00022691"/>
    </source>
</evidence>
<dbReference type="InterPro" id="IPR046341">
    <property type="entry name" value="SET_dom_sf"/>
</dbReference>
<evidence type="ECO:0000256" key="14">
    <source>
        <dbReference type="SAM" id="MobiDB-lite"/>
    </source>
</evidence>
<dbReference type="GO" id="GO:0042800">
    <property type="term" value="F:histone H3K4 methyltransferase activity"/>
    <property type="evidence" value="ECO:0007669"/>
    <property type="project" value="TreeGrafter"/>
</dbReference>
<evidence type="ECO:0000256" key="7">
    <source>
        <dbReference type="ARBA" id="ARBA00022771"/>
    </source>
</evidence>
<evidence type="ECO:0000256" key="12">
    <source>
        <dbReference type="ARBA" id="ARBA00023242"/>
    </source>
</evidence>
<keyword evidence="3" id="KW-0808">Transferase</keyword>
<keyword evidence="8" id="KW-0862">Zinc</keyword>
<dbReference type="Gene3D" id="2.170.270.10">
    <property type="entry name" value="SET domain"/>
    <property type="match status" value="1"/>
</dbReference>
<feature type="domain" description="PHD-type" evidence="15">
    <location>
        <begin position="1662"/>
        <end position="1712"/>
    </location>
</feature>
<evidence type="ECO:0000259" key="17">
    <source>
        <dbReference type="PROSITE" id="PS50868"/>
    </source>
</evidence>
<reference evidence="20" key="1">
    <citation type="journal article" date="2017" name="Nat. Commun.">
        <title>The asparagus genome sheds light on the origin and evolution of a young Y chromosome.</title>
        <authorList>
            <person name="Harkess A."/>
            <person name="Zhou J."/>
            <person name="Xu C."/>
            <person name="Bowers J.E."/>
            <person name="Van der Hulst R."/>
            <person name="Ayyampalayam S."/>
            <person name="Mercati F."/>
            <person name="Riccardi P."/>
            <person name="McKain M.R."/>
            <person name="Kakrana A."/>
            <person name="Tang H."/>
            <person name="Ray J."/>
            <person name="Groenendijk J."/>
            <person name="Arikit S."/>
            <person name="Mathioni S.M."/>
            <person name="Nakano M."/>
            <person name="Shan H."/>
            <person name="Telgmann-Rauber A."/>
            <person name="Kanno A."/>
            <person name="Yue Z."/>
            <person name="Chen H."/>
            <person name="Li W."/>
            <person name="Chen Y."/>
            <person name="Xu X."/>
            <person name="Zhang Y."/>
            <person name="Luo S."/>
            <person name="Chen H."/>
            <person name="Gao J."/>
            <person name="Mao Z."/>
            <person name="Pires J.C."/>
            <person name="Luo M."/>
            <person name="Kudrna D."/>
            <person name="Wing R.A."/>
            <person name="Meyers B.C."/>
            <person name="Yi K."/>
            <person name="Kong H."/>
            <person name="Lavrijsen P."/>
            <person name="Sunseri F."/>
            <person name="Falavigna A."/>
            <person name="Ye Y."/>
            <person name="Leebens-Mack J.H."/>
            <person name="Chen G."/>
        </authorList>
    </citation>
    <scope>NUCLEOTIDE SEQUENCE [LARGE SCALE GENOMIC DNA]</scope>
    <source>
        <strain evidence="20">cv. DH0086</strain>
    </source>
</reference>
<feature type="region of interest" description="Disordered" evidence="14">
    <location>
        <begin position="1089"/>
        <end position="1147"/>
    </location>
</feature>
<dbReference type="Pfam" id="PF00856">
    <property type="entry name" value="SET"/>
    <property type="match status" value="1"/>
</dbReference>
<dbReference type="InterPro" id="IPR032308">
    <property type="entry name" value="TDBD"/>
</dbReference>
<feature type="region of interest" description="Disordered" evidence="14">
    <location>
        <begin position="1"/>
        <end position="36"/>
    </location>
</feature>
<dbReference type="InterPro" id="IPR019787">
    <property type="entry name" value="Znf_PHD-finger"/>
</dbReference>